<proteinExistence type="predicted"/>
<dbReference type="EMBL" id="JAVRRF010000008">
    <property type="protein sequence ID" value="KAK5062413.1"/>
    <property type="molecule type" value="Genomic_DNA"/>
</dbReference>
<feature type="compositionally biased region" description="Polar residues" evidence="1">
    <location>
        <begin position="318"/>
        <end position="363"/>
    </location>
</feature>
<evidence type="ECO:0000313" key="2">
    <source>
        <dbReference type="EMBL" id="KAK5062413.1"/>
    </source>
</evidence>
<feature type="compositionally biased region" description="Polar residues" evidence="1">
    <location>
        <begin position="187"/>
        <end position="202"/>
    </location>
</feature>
<feature type="compositionally biased region" description="Polar residues" evidence="1">
    <location>
        <begin position="218"/>
        <end position="228"/>
    </location>
</feature>
<evidence type="ECO:0000313" key="3">
    <source>
        <dbReference type="Proteomes" id="UP001345691"/>
    </source>
</evidence>
<feature type="region of interest" description="Disordered" evidence="1">
    <location>
        <begin position="406"/>
        <end position="604"/>
    </location>
</feature>
<feature type="region of interest" description="Disordered" evidence="1">
    <location>
        <begin position="1"/>
        <end position="235"/>
    </location>
</feature>
<evidence type="ECO:0000256" key="1">
    <source>
        <dbReference type="SAM" id="MobiDB-lite"/>
    </source>
</evidence>
<feature type="compositionally biased region" description="Polar residues" evidence="1">
    <location>
        <begin position="121"/>
        <end position="131"/>
    </location>
</feature>
<organism evidence="2 3">
    <name type="scientific">Exophiala sideris</name>
    <dbReference type="NCBI Taxonomy" id="1016849"/>
    <lineage>
        <taxon>Eukaryota</taxon>
        <taxon>Fungi</taxon>
        <taxon>Dikarya</taxon>
        <taxon>Ascomycota</taxon>
        <taxon>Pezizomycotina</taxon>
        <taxon>Eurotiomycetes</taxon>
        <taxon>Chaetothyriomycetidae</taxon>
        <taxon>Chaetothyriales</taxon>
        <taxon>Herpotrichiellaceae</taxon>
        <taxon>Exophiala</taxon>
    </lineage>
</organism>
<accession>A0ABR0JEQ4</accession>
<comment type="caution">
    <text evidence="2">The sequence shown here is derived from an EMBL/GenBank/DDBJ whole genome shotgun (WGS) entry which is preliminary data.</text>
</comment>
<name>A0ABR0JEQ4_9EURO</name>
<feature type="region of interest" description="Disordered" evidence="1">
    <location>
        <begin position="309"/>
        <end position="363"/>
    </location>
</feature>
<feature type="compositionally biased region" description="Low complexity" evidence="1">
    <location>
        <begin position="486"/>
        <end position="503"/>
    </location>
</feature>
<feature type="compositionally biased region" description="Basic and acidic residues" evidence="1">
    <location>
        <begin position="508"/>
        <end position="521"/>
    </location>
</feature>
<gene>
    <name evidence="2" type="ORF">LTR69_004772</name>
</gene>
<protein>
    <submittedName>
        <fullName evidence="2">Uncharacterized protein</fullName>
    </submittedName>
</protein>
<feature type="compositionally biased region" description="Polar residues" evidence="1">
    <location>
        <begin position="88"/>
        <end position="106"/>
    </location>
</feature>
<feature type="compositionally biased region" description="Basic and acidic residues" evidence="1">
    <location>
        <begin position="9"/>
        <end position="20"/>
    </location>
</feature>
<feature type="compositionally biased region" description="Basic and acidic residues" evidence="1">
    <location>
        <begin position="134"/>
        <end position="149"/>
    </location>
</feature>
<sequence>MVHTRGRGARPEGFAEYKPPKRERKTMAQPAPAPAPLRTSPVPVPKYKDASTQTDVNLTSYPEPASAKRRREPDDNAVDNASKRQRKAQTPDQPKFLFSTSRNRSLLLTAPAKYAVKNESPFYNSLISPTQKAVPEESRSQSAEPERRQIARQPESPTPSPSRGNGVFGSVRKLFGYFSRAPPPSNSPVQQGSPPEETQNEQSADDEAAQPESPTPTPQAHQPESPITNPEILDSRIYNREYFKRRRTANTIAGREQLAAMRENNDAESADFNPVETTGTNKRKLASVDDQIPPPKRGGFGIDYLEEETETDGVDDTQLPNGQPSTPARKSVAQTPLRSALRQNGNTIGTIGRSSKSVRINPNTSVKHVYGQYGHAGEYHGSMFSDLSESSESSISAGNVNSIFSPTTAQNTKDNADPKFQLDPSVVDPNDESWRPSLANPSPGHFRVPDLDEYDDEDTITLDQPSQDEVPPPPSTPRMSHAELPQPSSSSQVSSFASQNESSVPDTAESRLEKARSEAQRYKPVRSSRLSLTAQARSRSTSPPGSDSEFRESQIEVSTPNAGPIQTRLPDDTTLDETALADRPLGREELDNTTVGDDGMTDYEREHQYDEWAENLDWPEPQTYVDAGVCSSYIADLVRKNWTERDTQESIAFWEREFDEGLKAANEAKAQGRELVWIVDPEEMID</sequence>
<dbReference type="Proteomes" id="UP001345691">
    <property type="component" value="Unassembled WGS sequence"/>
</dbReference>
<feature type="compositionally biased region" description="Acidic residues" evidence="1">
    <location>
        <begin position="451"/>
        <end position="460"/>
    </location>
</feature>
<feature type="compositionally biased region" description="Polar residues" evidence="1">
    <location>
        <begin position="528"/>
        <end position="545"/>
    </location>
</feature>
<feature type="compositionally biased region" description="Polar residues" evidence="1">
    <location>
        <begin position="50"/>
        <end position="60"/>
    </location>
</feature>
<reference evidence="2 3" key="1">
    <citation type="submission" date="2023-08" db="EMBL/GenBank/DDBJ databases">
        <title>Black Yeasts Isolated from many extreme environments.</title>
        <authorList>
            <person name="Coleine C."/>
            <person name="Stajich J.E."/>
            <person name="Selbmann L."/>
        </authorList>
    </citation>
    <scope>NUCLEOTIDE SEQUENCE [LARGE SCALE GENOMIC DNA]</scope>
    <source>
        <strain evidence="2 3">CCFEE 6328</strain>
    </source>
</reference>
<keyword evidence="3" id="KW-1185">Reference proteome</keyword>